<protein>
    <submittedName>
        <fullName evidence="10">(rape) hypothetical protein</fullName>
    </submittedName>
</protein>
<dbReference type="InterPro" id="IPR038588">
    <property type="entry name" value="XS_domain_sf"/>
</dbReference>
<dbReference type="Pfam" id="PF02421">
    <property type="entry name" value="FeoB_N"/>
    <property type="match status" value="1"/>
</dbReference>
<dbReference type="InterPro" id="IPR005380">
    <property type="entry name" value="XS_domain"/>
</dbReference>
<dbReference type="GO" id="GO:0005525">
    <property type="term" value="F:GTP binding"/>
    <property type="evidence" value="ECO:0007669"/>
    <property type="project" value="InterPro"/>
</dbReference>
<evidence type="ECO:0000259" key="9">
    <source>
        <dbReference type="Pfam" id="PF17835"/>
    </source>
</evidence>
<accession>A0A816QGZ8</accession>
<dbReference type="Proteomes" id="UP001295469">
    <property type="component" value="Chromosome C06"/>
</dbReference>
<dbReference type="Gene3D" id="3.40.50.300">
    <property type="entry name" value="P-loop containing nucleotide triphosphate hydrolases"/>
    <property type="match status" value="1"/>
</dbReference>
<organism evidence="10">
    <name type="scientific">Brassica napus</name>
    <name type="common">Rape</name>
    <dbReference type="NCBI Taxonomy" id="3708"/>
    <lineage>
        <taxon>Eukaryota</taxon>
        <taxon>Viridiplantae</taxon>
        <taxon>Streptophyta</taxon>
        <taxon>Embryophyta</taxon>
        <taxon>Tracheophyta</taxon>
        <taxon>Spermatophyta</taxon>
        <taxon>Magnoliopsida</taxon>
        <taxon>eudicotyledons</taxon>
        <taxon>Gunneridae</taxon>
        <taxon>Pentapetalae</taxon>
        <taxon>rosids</taxon>
        <taxon>malvids</taxon>
        <taxon>Brassicales</taxon>
        <taxon>Brassicaceae</taxon>
        <taxon>Brassiceae</taxon>
        <taxon>Brassica</taxon>
    </lineage>
</organism>
<dbReference type="GO" id="GO:0080188">
    <property type="term" value="P:gene silencing by siRNA-directed DNA methylation"/>
    <property type="evidence" value="ECO:0007669"/>
    <property type="project" value="InterPro"/>
</dbReference>
<evidence type="ECO:0000256" key="2">
    <source>
        <dbReference type="ARBA" id="ARBA00023158"/>
    </source>
</evidence>
<dbReference type="InterPro" id="IPR005379">
    <property type="entry name" value="FDM1-5/IDN2_XH"/>
</dbReference>
<feature type="coiled-coil region" evidence="3">
    <location>
        <begin position="768"/>
        <end position="823"/>
    </location>
</feature>
<evidence type="ECO:0000259" key="6">
    <source>
        <dbReference type="Pfam" id="PF03469"/>
    </source>
</evidence>
<dbReference type="PANTHER" id="PTHR21596">
    <property type="entry name" value="RIBONUCLEASE P SUBUNIT P38"/>
    <property type="match status" value="1"/>
</dbReference>
<dbReference type="InterPro" id="IPR041623">
    <property type="entry name" value="NOG1_N"/>
</dbReference>
<name>A0A816QGZ8_BRANA</name>
<evidence type="ECO:0000256" key="3">
    <source>
        <dbReference type="SAM" id="Coils"/>
    </source>
</evidence>
<dbReference type="CDD" id="cd01897">
    <property type="entry name" value="NOG"/>
    <property type="match status" value="1"/>
</dbReference>
<feature type="domain" description="Nucleolar GTP-binding protein 1 Rossman-fold" evidence="8">
    <location>
        <begin position="376"/>
        <end position="432"/>
    </location>
</feature>
<dbReference type="Pfam" id="PF06858">
    <property type="entry name" value="NOG1"/>
    <property type="match status" value="1"/>
</dbReference>
<gene>
    <name evidence="10" type="ORF">DARMORV10_C06P29500.1</name>
</gene>
<reference evidence="10" key="1">
    <citation type="submission" date="2021-01" db="EMBL/GenBank/DDBJ databases">
        <authorList>
            <consortium name="Genoscope - CEA"/>
            <person name="William W."/>
        </authorList>
    </citation>
    <scope>NUCLEOTIDE SEQUENCE</scope>
</reference>
<evidence type="ECO:0000259" key="7">
    <source>
        <dbReference type="Pfam" id="PF03470"/>
    </source>
</evidence>
<feature type="domain" description="Factor of DNA methylation 1-5/IDN2" evidence="6">
    <location>
        <begin position="1014"/>
        <end position="1143"/>
    </location>
</feature>
<dbReference type="CDD" id="cd12266">
    <property type="entry name" value="RRM_like_XS"/>
    <property type="match status" value="1"/>
</dbReference>
<dbReference type="PRINTS" id="PR00326">
    <property type="entry name" value="GTP1OBG"/>
</dbReference>
<dbReference type="PANTHER" id="PTHR21596:SF53">
    <property type="entry name" value="FACTOR OF DNA METHYLATION 5-RELATED"/>
    <property type="match status" value="1"/>
</dbReference>
<dbReference type="EMBL" id="HG994370">
    <property type="protein sequence ID" value="CAF2060324.1"/>
    <property type="molecule type" value="Genomic_DNA"/>
</dbReference>
<feature type="coiled-coil region" evidence="3">
    <location>
        <begin position="850"/>
        <end position="996"/>
    </location>
</feature>
<proteinExistence type="predicted"/>
<evidence type="ECO:0000259" key="8">
    <source>
        <dbReference type="Pfam" id="PF06858"/>
    </source>
</evidence>
<sequence>MNPKPFRSSSVISESTTQMVQGVTMPCTSFLRNTMKLASSLFPNQWRLLASSPQLYLQSFIFSSGTSSIASSNPCLFILLLPLSYSCSASTSKSPTLRQYRNLQTAVSPVVTSSYLPTSYITQKQIETPTSPEKQGAPVQESLGAFQKLPMVMPSIDLYSSALRKSKRVQPTKGCIANIAKRERNRGAKQLDAFMKELALPLKGYMESFPRRRLLHPYERSLIELTLGDGKYEEVLGKVDALRKKVLSVGKEHASLCAKALSKREAEDRLSEGVEKLELVFQQEGRAVDDLLSIAKVLRAMPVVDLEMPTLCLVGAPNVGKSSLVRILSTGKPEICNYPFTTRGILMGHVILNYQRFQVTDTPGLLRRCDEDRNNLEKLTLAVLTHLPTAVLYVHDLTGECGTSPSDQFRIYKEIKERFKDYLWIDVVSKCDLLGGGSPVIYAKEDRSNDEEEIIKYRETGPDESFHVSVKTEQGLSELKSKVKEVLSNEMEKIKSGVGVDPIEPSIIVKLMDKSSESESEVSESEIADYSEKPYKQLRDGELKVKLKLDTFKCPFCSGKKKQHYKYKELLAHATGVAKGSAARNCKQKANHLALSKYLKNELAGDAEPPRLQLTVYSSKQNQAVVSDMYVWPWMGIVISPLRGNDDKTLLLDSAYWLKKLARFNPLEVKTIWVEVDSAVAVVPRFSGGMDGFTSVTELEKEYEVKRCGKKDWSYKTGDWRFKTYGWCARGDDYNSQGSIAEYLSTVGKLRSFSDISKEEMQKSSIVVDDLADKIAKKNEDYNQVQHKYNEQIISLQRLIRQKDELDQTYKEETKRMQEISQRNVYRILQEKEMLSKKLEDRMKDLDTWSKELDKKQALTELERQKLEEEKKKNDAVNSSLQLASLEQKRTDDRVLTLVEEHKRKKDEALNKIRQLEEELNNKQKLQMEIQELKGKLKVMKHREDEDDEDVKKEMKKMNEELEEKCSELQDLEDTNSALMIKERQSNDEIQEARQELIGGLGGLLSDRTNIRIKRLGELDEKPFLKACKKRFKGEEAEVQYAILCSKWQETLKDSGWYPFKRVGTEDKMKEVVDEEDEQLKSLREEWGEEVLEAVKTALEELNEHNPSGRYSVPALWNFKEKRKATLKEVIEYMTLQIKNLKNLKRKRKG</sequence>
<dbReference type="InterPro" id="IPR005381">
    <property type="entry name" value="Znf-XS_domain"/>
</dbReference>
<dbReference type="InterPro" id="IPR030389">
    <property type="entry name" value="G_FEOB_dom"/>
</dbReference>
<feature type="domain" description="XS" evidence="5">
    <location>
        <begin position="628"/>
        <end position="736"/>
    </location>
</feature>
<evidence type="ECO:0000256" key="1">
    <source>
        <dbReference type="ARBA" id="ARBA00023054"/>
    </source>
</evidence>
<dbReference type="InterPro" id="IPR045177">
    <property type="entry name" value="FDM1-5/IDN2"/>
</dbReference>
<dbReference type="InterPro" id="IPR027417">
    <property type="entry name" value="P-loop_NTPase"/>
</dbReference>
<dbReference type="SUPFAM" id="SSF52540">
    <property type="entry name" value="P-loop containing nucleoside triphosphate hydrolases"/>
    <property type="match status" value="1"/>
</dbReference>
<feature type="domain" description="Zinc finger-XS" evidence="7">
    <location>
        <begin position="554"/>
        <end position="595"/>
    </location>
</feature>
<dbReference type="Gene3D" id="1.20.120.1190">
    <property type="match status" value="1"/>
</dbReference>
<dbReference type="Pfam" id="PF17835">
    <property type="entry name" value="NOG1_N"/>
    <property type="match status" value="1"/>
</dbReference>
<dbReference type="Pfam" id="PF03468">
    <property type="entry name" value="XS"/>
    <property type="match status" value="1"/>
</dbReference>
<evidence type="ECO:0000313" key="10">
    <source>
        <dbReference type="EMBL" id="CAF2060324.1"/>
    </source>
</evidence>
<dbReference type="InterPro" id="IPR010674">
    <property type="entry name" value="NOG1_Rossman_fold_dom"/>
</dbReference>
<keyword evidence="1 3" id="KW-0175">Coiled coil</keyword>
<feature type="domain" description="FeoB-type G" evidence="4">
    <location>
        <begin position="310"/>
        <end position="366"/>
    </location>
</feature>
<feature type="domain" description="NOG1 N-terminal helical" evidence="9">
    <location>
        <begin position="146"/>
        <end position="305"/>
    </location>
</feature>
<evidence type="ECO:0000259" key="4">
    <source>
        <dbReference type="Pfam" id="PF02421"/>
    </source>
</evidence>
<dbReference type="InterPro" id="IPR006073">
    <property type="entry name" value="GTP-bd"/>
</dbReference>
<dbReference type="Gene3D" id="3.30.70.2890">
    <property type="entry name" value="XS domain"/>
    <property type="match status" value="1"/>
</dbReference>
<evidence type="ECO:0000259" key="5">
    <source>
        <dbReference type="Pfam" id="PF03468"/>
    </source>
</evidence>
<keyword evidence="2" id="KW-0943">RNA-mediated gene silencing</keyword>
<dbReference type="Pfam" id="PF03470">
    <property type="entry name" value="zf-XS"/>
    <property type="match status" value="1"/>
</dbReference>
<dbReference type="AlphaFoldDB" id="A0A816QGZ8"/>
<dbReference type="Pfam" id="PF03469">
    <property type="entry name" value="XH"/>
    <property type="match status" value="1"/>
</dbReference>